<keyword evidence="2" id="KW-0808">Transferase</keyword>
<dbReference type="PANTHER" id="PTHR11739">
    <property type="entry name" value="CITRATE SYNTHASE"/>
    <property type="match status" value="1"/>
</dbReference>
<evidence type="ECO:0000313" key="4">
    <source>
        <dbReference type="EMBL" id="MDC7677039.1"/>
    </source>
</evidence>
<dbReference type="InterPro" id="IPR036969">
    <property type="entry name" value="Citrate_synthase_sf"/>
</dbReference>
<dbReference type="InterPro" id="IPR016142">
    <property type="entry name" value="Citrate_synth-like_lrg_a-sub"/>
</dbReference>
<dbReference type="EMBL" id="JAQQKV010000002">
    <property type="protein sequence ID" value="MDC7677039.1"/>
    <property type="molecule type" value="Genomic_DNA"/>
</dbReference>
<gene>
    <name evidence="4" type="ORF">PQU98_12920</name>
</gene>
<dbReference type="Gene3D" id="1.10.580.10">
    <property type="entry name" value="Citrate Synthase, domain 1"/>
    <property type="match status" value="1"/>
</dbReference>
<dbReference type="PANTHER" id="PTHR11739:SF4">
    <property type="entry name" value="CITRATE SYNTHASE, PEROXISOMAL"/>
    <property type="match status" value="1"/>
</dbReference>
<evidence type="ECO:0000256" key="3">
    <source>
        <dbReference type="SAM" id="MobiDB-lite"/>
    </source>
</evidence>
<dbReference type="Pfam" id="PF00285">
    <property type="entry name" value="Citrate_synt"/>
    <property type="match status" value="1"/>
</dbReference>
<accession>A0ABT5HLC5</accession>
<dbReference type="RefSeq" id="WP_272745348.1">
    <property type="nucleotide sequence ID" value="NZ_JAQQKV010000002.1"/>
</dbReference>
<organism evidence="4 5">
    <name type="scientific">Asticcacaulis machinosus</name>
    <dbReference type="NCBI Taxonomy" id="2984211"/>
    <lineage>
        <taxon>Bacteria</taxon>
        <taxon>Pseudomonadati</taxon>
        <taxon>Pseudomonadota</taxon>
        <taxon>Alphaproteobacteria</taxon>
        <taxon>Caulobacterales</taxon>
        <taxon>Caulobacteraceae</taxon>
        <taxon>Asticcacaulis</taxon>
    </lineage>
</organism>
<reference evidence="4 5" key="1">
    <citation type="submission" date="2023-01" db="EMBL/GenBank/DDBJ databases">
        <title>Novel species of the genus Asticcacaulis isolated from rivers.</title>
        <authorList>
            <person name="Lu H."/>
        </authorList>
    </citation>
    <scope>NUCLEOTIDE SEQUENCE [LARGE SCALE GENOMIC DNA]</scope>
    <source>
        <strain evidence="4 5">LKC15W</strain>
    </source>
</reference>
<evidence type="ECO:0000256" key="1">
    <source>
        <dbReference type="ARBA" id="ARBA00010566"/>
    </source>
</evidence>
<dbReference type="SUPFAM" id="SSF46955">
    <property type="entry name" value="Putative DNA-binding domain"/>
    <property type="match status" value="1"/>
</dbReference>
<proteinExistence type="inferred from homology"/>
<dbReference type="InterPro" id="IPR002020">
    <property type="entry name" value="Citrate_synthase"/>
</dbReference>
<feature type="region of interest" description="Disordered" evidence="3">
    <location>
        <begin position="55"/>
        <end position="81"/>
    </location>
</feature>
<evidence type="ECO:0000256" key="2">
    <source>
        <dbReference type="ARBA" id="ARBA00022679"/>
    </source>
</evidence>
<comment type="similarity">
    <text evidence="1">Belongs to the citrate synthase family.</text>
</comment>
<protein>
    <submittedName>
        <fullName evidence="4">Citrate/2-methylcitrate synthase</fullName>
    </submittedName>
</protein>
<name>A0ABT5HLC5_9CAUL</name>
<sequence>MTRQWISRAEALERLDVKPQTLYAYVSRQRIAAKSDPDHPRKSLYSLDDVERLSGRSDHTHAAPASRPAPNIISSGNPARGEASIDSEISITFQGRHYYRGQDSLALAESENFEQVATLLWQSDNSNLFGPLKPRPDVNFPGGPRARVMAMLSRRLEEEAMQEILPERDLELEAAGLLNELIDSVTNGGPRLFFHQRLARGWKVNDPRDIDLIRRILVLSADTELDESTLAVRVSAATQGPLANSIMAGFAALMGPKLGGRISRAEAYVTQVRRHGNPELVARTYLNQGLELPGFEAGTASSEKQRAESLMAAAPHMGDDLKTILQVGEDLTGRPAGFSLAVALLGRHLDLPKEAPFTLYGLGRSAGWLAHAIEQIASKSAPKARLRYIGKHPLNP</sequence>
<keyword evidence="5" id="KW-1185">Reference proteome</keyword>
<dbReference type="SUPFAM" id="SSF48256">
    <property type="entry name" value="Citrate synthase"/>
    <property type="match status" value="1"/>
</dbReference>
<evidence type="ECO:0000313" key="5">
    <source>
        <dbReference type="Proteomes" id="UP001218579"/>
    </source>
</evidence>
<comment type="caution">
    <text evidence="4">The sequence shown here is derived from an EMBL/GenBank/DDBJ whole genome shotgun (WGS) entry which is preliminary data.</text>
</comment>
<dbReference type="Proteomes" id="UP001218579">
    <property type="component" value="Unassembled WGS sequence"/>
</dbReference>
<dbReference type="InterPro" id="IPR009061">
    <property type="entry name" value="DNA-bd_dom_put_sf"/>
</dbReference>